<dbReference type="SMART" id="SM00388">
    <property type="entry name" value="HisKA"/>
    <property type="match status" value="1"/>
</dbReference>
<dbReference type="Pfam" id="PF00512">
    <property type="entry name" value="HisKA"/>
    <property type="match status" value="1"/>
</dbReference>
<dbReference type="Gene3D" id="1.10.287.130">
    <property type="match status" value="1"/>
</dbReference>
<comment type="caution">
    <text evidence="16">The sequence shown here is derived from an EMBL/GenBank/DDBJ whole genome shotgun (WGS) entry which is preliminary data.</text>
</comment>
<dbReference type="CDD" id="cd00082">
    <property type="entry name" value="HisKA"/>
    <property type="match status" value="1"/>
</dbReference>
<organism evidence="16 17">
    <name type="scientific">Arcticibacter svalbardensis MN12-7</name>
    <dbReference type="NCBI Taxonomy" id="1150600"/>
    <lineage>
        <taxon>Bacteria</taxon>
        <taxon>Pseudomonadati</taxon>
        <taxon>Bacteroidota</taxon>
        <taxon>Sphingobacteriia</taxon>
        <taxon>Sphingobacteriales</taxon>
        <taxon>Sphingobacteriaceae</taxon>
        <taxon>Arcticibacter</taxon>
    </lineage>
</organism>
<sequence length="380" mass="43998">MDDQLEEELMEVKQYTAGKNNLYQPNSFEELIIQYKKTAENNSKIIADTVFYNDEKHRMESARYLQSTITLKGEQYKVTIIASKVENEEQIKSILKVIILPVLALLVILLLVNRFMIRSLWNPFKQLLINIKAFNVNQDVPFKPVKTSIKEFSDLNNAFVDLSSKVKSDYKEIKLFTENASHEMMTPLAVINSKLDTMLQSNLLGREESELLTDMYKATSRLTKLNQSLLMLVKIDNNLLNDQEDILISKAIEEKLLHFQELILKRKLTIHLHLEPTTLFISQQLLEILLNNLFSNAIRHNIEKGTINISLTATQLIFSNTSTNDGLDEAKIFERFYKDTTSEGTGLGLSILKQICNRLQYDLKYTYDKPLHHFIIQFNK</sequence>
<dbReference type="PANTHER" id="PTHR45528">
    <property type="entry name" value="SENSOR HISTIDINE KINASE CPXA"/>
    <property type="match status" value="1"/>
</dbReference>
<comment type="subcellular location">
    <subcellularLocation>
        <location evidence="2">Cell membrane</location>
        <topology evidence="2">Multi-pass membrane protein</topology>
    </subcellularLocation>
</comment>
<dbReference type="PROSITE" id="PS50109">
    <property type="entry name" value="HIS_KIN"/>
    <property type="match status" value="1"/>
</dbReference>
<dbReference type="InterPro" id="IPR003594">
    <property type="entry name" value="HATPase_dom"/>
</dbReference>
<evidence type="ECO:0000256" key="11">
    <source>
        <dbReference type="ARBA" id="ARBA00022989"/>
    </source>
</evidence>
<dbReference type="SMART" id="SM00387">
    <property type="entry name" value="HATPase_c"/>
    <property type="match status" value="1"/>
</dbReference>
<dbReference type="EC" id="2.7.13.3" evidence="3"/>
<dbReference type="eggNOG" id="COG2205">
    <property type="taxonomic scope" value="Bacteria"/>
</dbReference>
<dbReference type="SUPFAM" id="SSF47384">
    <property type="entry name" value="Homodimeric domain of signal transducing histidine kinase"/>
    <property type="match status" value="1"/>
</dbReference>
<gene>
    <name evidence="16" type="ORF">ADIARSV_2935</name>
</gene>
<name>R9GQ24_9SPHI</name>
<dbReference type="InterPro" id="IPR050398">
    <property type="entry name" value="HssS/ArlS-like"/>
</dbReference>
<dbReference type="InterPro" id="IPR003661">
    <property type="entry name" value="HisK_dim/P_dom"/>
</dbReference>
<evidence type="ECO:0000256" key="7">
    <source>
        <dbReference type="ARBA" id="ARBA00022692"/>
    </source>
</evidence>
<dbReference type="InterPro" id="IPR036097">
    <property type="entry name" value="HisK_dim/P_sf"/>
</dbReference>
<evidence type="ECO:0000259" key="15">
    <source>
        <dbReference type="PROSITE" id="PS50109"/>
    </source>
</evidence>
<dbReference type="CDD" id="cd00075">
    <property type="entry name" value="HATPase"/>
    <property type="match status" value="1"/>
</dbReference>
<reference evidence="16 17" key="1">
    <citation type="journal article" date="2013" name="Genome Announc.">
        <title>Draft Genome Sequence of Arcticibacter svalbardensis Strain MN12-7T, a Member of the Family Sphingobacteriaceae Isolated from an Arctic Soil Sample.</title>
        <authorList>
            <person name="Shivaji S."/>
            <person name="Ara S."/>
            <person name="Prasad S."/>
            <person name="Manasa B.P."/>
            <person name="Begum Z."/>
            <person name="Singh A."/>
            <person name="Kumar Pinnaka A."/>
        </authorList>
    </citation>
    <scope>NUCLEOTIDE SEQUENCE [LARGE SCALE GENOMIC DNA]</scope>
    <source>
        <strain evidence="16 17">MN12-7</strain>
    </source>
</reference>
<dbReference type="STRING" id="1150600.ADIARSV_2935"/>
<keyword evidence="12" id="KW-0902">Two-component regulatory system</keyword>
<dbReference type="Gene3D" id="3.30.565.10">
    <property type="entry name" value="Histidine kinase-like ATPase, C-terminal domain"/>
    <property type="match status" value="1"/>
</dbReference>
<dbReference type="OrthoDB" id="1522504at2"/>
<evidence type="ECO:0000256" key="1">
    <source>
        <dbReference type="ARBA" id="ARBA00000085"/>
    </source>
</evidence>
<dbReference type="PATRIC" id="fig|1150600.3.peg.2905"/>
<keyword evidence="9 16" id="KW-0418">Kinase</keyword>
<dbReference type="GO" id="GO:0000155">
    <property type="term" value="F:phosphorelay sensor kinase activity"/>
    <property type="evidence" value="ECO:0007669"/>
    <property type="project" value="InterPro"/>
</dbReference>
<evidence type="ECO:0000256" key="2">
    <source>
        <dbReference type="ARBA" id="ARBA00004651"/>
    </source>
</evidence>
<dbReference type="GO" id="GO:0005886">
    <property type="term" value="C:plasma membrane"/>
    <property type="evidence" value="ECO:0007669"/>
    <property type="project" value="UniProtKB-SubCell"/>
</dbReference>
<keyword evidence="11 14" id="KW-1133">Transmembrane helix</keyword>
<evidence type="ECO:0000256" key="9">
    <source>
        <dbReference type="ARBA" id="ARBA00022777"/>
    </source>
</evidence>
<protein>
    <recommendedName>
        <fullName evidence="3">histidine kinase</fullName>
        <ecNumber evidence="3">2.7.13.3</ecNumber>
    </recommendedName>
</protein>
<dbReference type="AlphaFoldDB" id="R9GQ24"/>
<proteinExistence type="predicted"/>
<dbReference type="InterPro" id="IPR005467">
    <property type="entry name" value="His_kinase_dom"/>
</dbReference>
<dbReference type="GO" id="GO:0005524">
    <property type="term" value="F:ATP binding"/>
    <property type="evidence" value="ECO:0007669"/>
    <property type="project" value="UniProtKB-KW"/>
</dbReference>
<keyword evidence="4" id="KW-1003">Cell membrane</keyword>
<dbReference type="SUPFAM" id="SSF55874">
    <property type="entry name" value="ATPase domain of HSP90 chaperone/DNA topoisomerase II/histidine kinase"/>
    <property type="match status" value="1"/>
</dbReference>
<evidence type="ECO:0000256" key="10">
    <source>
        <dbReference type="ARBA" id="ARBA00022840"/>
    </source>
</evidence>
<keyword evidence="13 14" id="KW-0472">Membrane</keyword>
<evidence type="ECO:0000256" key="8">
    <source>
        <dbReference type="ARBA" id="ARBA00022741"/>
    </source>
</evidence>
<dbReference type="InterPro" id="IPR036890">
    <property type="entry name" value="HATPase_C_sf"/>
</dbReference>
<feature type="transmembrane region" description="Helical" evidence="14">
    <location>
        <begin position="93"/>
        <end position="112"/>
    </location>
</feature>
<evidence type="ECO:0000313" key="17">
    <source>
        <dbReference type="Proteomes" id="UP000014174"/>
    </source>
</evidence>
<evidence type="ECO:0000256" key="4">
    <source>
        <dbReference type="ARBA" id="ARBA00022475"/>
    </source>
</evidence>
<keyword evidence="17" id="KW-1185">Reference proteome</keyword>
<evidence type="ECO:0000256" key="6">
    <source>
        <dbReference type="ARBA" id="ARBA00022679"/>
    </source>
</evidence>
<dbReference type="PANTHER" id="PTHR45528:SF1">
    <property type="entry name" value="SENSOR HISTIDINE KINASE CPXA"/>
    <property type="match status" value="1"/>
</dbReference>
<keyword evidence="7 14" id="KW-0812">Transmembrane</keyword>
<comment type="catalytic activity">
    <reaction evidence="1">
        <text>ATP + protein L-histidine = ADP + protein N-phospho-L-histidine.</text>
        <dbReference type="EC" id="2.7.13.3"/>
    </reaction>
</comment>
<accession>R9GQ24</accession>
<dbReference type="Pfam" id="PF02518">
    <property type="entry name" value="HATPase_c"/>
    <property type="match status" value="1"/>
</dbReference>
<keyword evidence="8" id="KW-0547">Nucleotide-binding</keyword>
<evidence type="ECO:0000313" key="16">
    <source>
        <dbReference type="EMBL" id="EOR93942.1"/>
    </source>
</evidence>
<feature type="domain" description="Histidine kinase" evidence="15">
    <location>
        <begin position="179"/>
        <end position="355"/>
    </location>
</feature>
<evidence type="ECO:0000256" key="14">
    <source>
        <dbReference type="SAM" id="Phobius"/>
    </source>
</evidence>
<keyword evidence="6" id="KW-0808">Transferase</keyword>
<evidence type="ECO:0000256" key="13">
    <source>
        <dbReference type="ARBA" id="ARBA00023136"/>
    </source>
</evidence>
<evidence type="ECO:0000256" key="3">
    <source>
        <dbReference type="ARBA" id="ARBA00012438"/>
    </source>
</evidence>
<keyword evidence="5" id="KW-0597">Phosphoprotein</keyword>
<dbReference type="Proteomes" id="UP000014174">
    <property type="component" value="Unassembled WGS sequence"/>
</dbReference>
<keyword evidence="10" id="KW-0067">ATP-binding</keyword>
<dbReference type="EMBL" id="AQPN01000101">
    <property type="protein sequence ID" value="EOR93942.1"/>
    <property type="molecule type" value="Genomic_DNA"/>
</dbReference>
<evidence type="ECO:0000256" key="12">
    <source>
        <dbReference type="ARBA" id="ARBA00023012"/>
    </source>
</evidence>
<evidence type="ECO:0000256" key="5">
    <source>
        <dbReference type="ARBA" id="ARBA00022553"/>
    </source>
</evidence>